<name>A0A848LFH2_9BACT</name>
<organism evidence="2 3">
    <name type="scientific">Pyxidicoccus fallax</name>
    <dbReference type="NCBI Taxonomy" id="394095"/>
    <lineage>
        <taxon>Bacteria</taxon>
        <taxon>Pseudomonadati</taxon>
        <taxon>Myxococcota</taxon>
        <taxon>Myxococcia</taxon>
        <taxon>Myxococcales</taxon>
        <taxon>Cystobacterineae</taxon>
        <taxon>Myxococcaceae</taxon>
        <taxon>Pyxidicoccus</taxon>
    </lineage>
</organism>
<dbReference type="AlphaFoldDB" id="A0A848LFH2"/>
<feature type="domain" description="Beta-ketoacyl synthase-like N-terminal" evidence="1">
    <location>
        <begin position="109"/>
        <end position="169"/>
    </location>
</feature>
<dbReference type="RefSeq" id="WP_169344367.1">
    <property type="nucleotide sequence ID" value="NZ_JABBJJ010000031.1"/>
</dbReference>
<evidence type="ECO:0000313" key="2">
    <source>
        <dbReference type="EMBL" id="NMO15071.1"/>
    </source>
</evidence>
<reference evidence="2 3" key="1">
    <citation type="submission" date="2020-04" db="EMBL/GenBank/DDBJ databases">
        <title>Draft genome of Pyxidicoccus fallax type strain.</title>
        <authorList>
            <person name="Whitworth D.E."/>
        </authorList>
    </citation>
    <scope>NUCLEOTIDE SEQUENCE [LARGE SCALE GENOMIC DNA]</scope>
    <source>
        <strain evidence="2 3">DSM 14698</strain>
    </source>
</reference>
<comment type="caution">
    <text evidence="2">The sequence shown here is derived from an EMBL/GenBank/DDBJ whole genome shotgun (WGS) entry which is preliminary data.</text>
</comment>
<sequence length="330" mass="34593">MTTFAPGDREAQPVNVCAIPGVTLGFSGVGRLVAITEDALADLAARISLTALGREAGVFLALPDISVPGASPRSRAATQEALGRQVLGRALEVHSVSWSEDRWRFFTGGSAGFALALAAARQELERRTFDVAVVGGVDSLLEPEHLRFLLAERRLKTADNPVGLLPGEAGALLVLRARARGGTGGRNPQVEFTAVHTAVEPRAWEPGAMPDGSALATCVLNVLGASPEQDVVFLCDLNGEQRRAWEWGSALVRLKSHVPSLGDSPAWVPATSFGDMGAAYGAVAACIALRAFERRYAPARRFVVVSQSDSGDRSAFSLAAGGLFRGGGPV</sequence>
<dbReference type="Proteomes" id="UP000518300">
    <property type="component" value="Unassembled WGS sequence"/>
</dbReference>
<dbReference type="EMBL" id="JABBJJ010000031">
    <property type="protein sequence ID" value="NMO15071.1"/>
    <property type="molecule type" value="Genomic_DNA"/>
</dbReference>
<evidence type="ECO:0000313" key="3">
    <source>
        <dbReference type="Proteomes" id="UP000518300"/>
    </source>
</evidence>
<dbReference type="Pfam" id="PF00109">
    <property type="entry name" value="ketoacyl-synt"/>
    <property type="match status" value="1"/>
</dbReference>
<protein>
    <recommendedName>
        <fullName evidence="1">Beta-ketoacyl synthase-like N-terminal domain-containing protein</fullName>
    </recommendedName>
</protein>
<proteinExistence type="predicted"/>
<dbReference type="GO" id="GO:0016746">
    <property type="term" value="F:acyltransferase activity"/>
    <property type="evidence" value="ECO:0007669"/>
    <property type="project" value="InterPro"/>
</dbReference>
<accession>A0A848LFH2</accession>
<evidence type="ECO:0000259" key="1">
    <source>
        <dbReference type="Pfam" id="PF00109"/>
    </source>
</evidence>
<dbReference type="Gene3D" id="3.40.47.10">
    <property type="match status" value="1"/>
</dbReference>
<gene>
    <name evidence="2" type="ORF">HG543_09405</name>
</gene>
<dbReference type="InterPro" id="IPR016039">
    <property type="entry name" value="Thiolase-like"/>
</dbReference>
<dbReference type="SUPFAM" id="SSF53901">
    <property type="entry name" value="Thiolase-like"/>
    <property type="match status" value="1"/>
</dbReference>
<keyword evidence="3" id="KW-1185">Reference proteome</keyword>
<dbReference type="InterPro" id="IPR014030">
    <property type="entry name" value="Ketoacyl_synth_N"/>
</dbReference>